<evidence type="ECO:0000313" key="2">
    <source>
        <dbReference type="EMBL" id="ELY76270.1"/>
    </source>
</evidence>
<dbReference type="Proteomes" id="UP000011593">
    <property type="component" value="Unassembled WGS sequence"/>
</dbReference>
<comment type="caution">
    <text evidence="2">The sequence shown here is derived from an EMBL/GenBank/DDBJ whole genome shotgun (WGS) entry which is preliminary data.</text>
</comment>
<keyword evidence="1" id="KW-0472">Membrane</keyword>
<keyword evidence="1" id="KW-0812">Transmembrane</keyword>
<protein>
    <submittedName>
        <fullName evidence="2">Uncharacterized protein</fullName>
    </submittedName>
</protein>
<evidence type="ECO:0000256" key="1">
    <source>
        <dbReference type="SAM" id="Phobius"/>
    </source>
</evidence>
<gene>
    <name evidence="2" type="ORF">C488_08402</name>
</gene>
<sequence>MQLLEAISDFPVGKAVIVPRKCCLGDDVHPELPLIGAVGVFSNSFCSTRVALVAVAIVLGDFRRLRIRNLLDESGADAHRLVEVFATFGTTVTGDFDLFVGTSCYTPLWIMAVLPSRSAAVGSNILVFVVLRGRGLVSPRPSLTGRCMRIFVFAKTCFEFFYPLVLLVKLLLQLIDLLVLPLVFLLKFFDPLLKLKQPRK</sequence>
<proteinExistence type="predicted"/>
<feature type="transmembrane region" description="Helical" evidence="1">
    <location>
        <begin position="34"/>
        <end position="60"/>
    </location>
</feature>
<keyword evidence="3" id="KW-1185">Reference proteome</keyword>
<feature type="transmembrane region" description="Helical" evidence="1">
    <location>
        <begin position="170"/>
        <end position="189"/>
    </location>
</feature>
<name>L9YPW2_NATP1</name>
<keyword evidence="1" id="KW-1133">Transmembrane helix</keyword>
<dbReference type="AlphaFoldDB" id="L9YPW2"/>
<evidence type="ECO:0000313" key="3">
    <source>
        <dbReference type="Proteomes" id="UP000011593"/>
    </source>
</evidence>
<dbReference type="EMBL" id="AOIE01000055">
    <property type="protein sequence ID" value="ELY76270.1"/>
    <property type="molecule type" value="Genomic_DNA"/>
</dbReference>
<reference evidence="2 3" key="1">
    <citation type="journal article" date="2014" name="PLoS Genet.">
        <title>Phylogenetically driven sequencing of extremely halophilic archaea reveals strategies for static and dynamic osmo-response.</title>
        <authorList>
            <person name="Becker E.A."/>
            <person name="Seitzer P.M."/>
            <person name="Tritt A."/>
            <person name="Larsen D."/>
            <person name="Krusor M."/>
            <person name="Yao A.I."/>
            <person name="Wu D."/>
            <person name="Madern D."/>
            <person name="Eisen J.A."/>
            <person name="Darling A.E."/>
            <person name="Facciotti M.T."/>
        </authorList>
    </citation>
    <scope>NUCLEOTIDE SEQUENCE [LARGE SCALE GENOMIC DNA]</scope>
    <source>
        <strain evidence="2 3">DSM 15624</strain>
    </source>
</reference>
<organism evidence="2 3">
    <name type="scientific">Natrinema pellirubrum (strain DSM 15624 / CIP 106293 / JCM 10476 / NCIMB 786 / 157)</name>
    <dbReference type="NCBI Taxonomy" id="797303"/>
    <lineage>
        <taxon>Archaea</taxon>
        <taxon>Methanobacteriati</taxon>
        <taxon>Methanobacteriota</taxon>
        <taxon>Stenosarchaea group</taxon>
        <taxon>Halobacteria</taxon>
        <taxon>Halobacteriales</taxon>
        <taxon>Natrialbaceae</taxon>
        <taxon>Natrinema</taxon>
    </lineage>
</organism>
<accession>L9YPW2</accession>